<dbReference type="PANTHER" id="PTHR13598:SF1">
    <property type="entry name" value="AT07567P-RELATED"/>
    <property type="match status" value="1"/>
</dbReference>
<dbReference type="EMBL" id="CCAG010011030">
    <property type="status" value="NOT_ANNOTATED_CDS"/>
    <property type="molecule type" value="Genomic_DNA"/>
</dbReference>
<evidence type="ECO:0000256" key="1">
    <source>
        <dbReference type="ARBA" id="ARBA00004575"/>
    </source>
</evidence>
<feature type="transmembrane region" description="Helical" evidence="8">
    <location>
        <begin position="105"/>
        <end position="125"/>
    </location>
</feature>
<name>A0A1B0FC78_GLOMM</name>
<feature type="transmembrane region" description="Helical" evidence="8">
    <location>
        <begin position="77"/>
        <end position="99"/>
    </location>
</feature>
<dbReference type="AlphaFoldDB" id="A0A1B0FC78"/>
<accession>A0A1B0FC78</accession>
<evidence type="ECO:0000256" key="5">
    <source>
        <dbReference type="ARBA" id="ARBA00022989"/>
    </source>
</evidence>
<dbReference type="EnsemblMetazoa" id="GMOY001165-RA">
    <property type="protein sequence ID" value="GMOY001165-PA"/>
    <property type="gene ID" value="GMOY001165"/>
</dbReference>
<evidence type="ECO:0000313" key="10">
    <source>
        <dbReference type="Proteomes" id="UP000092444"/>
    </source>
</evidence>
<reference evidence="9" key="1">
    <citation type="submission" date="2020-05" db="UniProtKB">
        <authorList>
            <consortium name="EnsemblMetazoa"/>
        </authorList>
    </citation>
    <scope>IDENTIFICATION</scope>
    <source>
        <strain evidence="9">Yale</strain>
    </source>
</reference>
<evidence type="ECO:0000256" key="7">
    <source>
        <dbReference type="ARBA" id="ARBA00023242"/>
    </source>
</evidence>
<evidence type="ECO:0000256" key="6">
    <source>
        <dbReference type="ARBA" id="ARBA00023136"/>
    </source>
</evidence>
<feature type="transmembrane region" description="Helical" evidence="8">
    <location>
        <begin position="163"/>
        <end position="183"/>
    </location>
</feature>
<dbReference type="GO" id="GO:0005637">
    <property type="term" value="C:nuclear inner membrane"/>
    <property type="evidence" value="ECO:0007669"/>
    <property type="project" value="UniProtKB-SubCell"/>
</dbReference>
<keyword evidence="3 8" id="KW-0812">Transmembrane</keyword>
<sequence length="266" mass="31823">MMKEEEEERMIDYKQYVGSIPEEVQKNYDEHRSMLLFDLVTAKRETLPLVIVCFHLWMVSTRYNLKLKILRIDSWRVVQLLLGYLIFQLTSSSSFNAIFYCTTRIVLGVCSSVMLFVWWTANRLFPKRRVMHRAIIGSWTKRNVARHLLWEKMRIIIVAYKKYIFWYVFITGSISFILCSRWGPPSNRRSINIVKCFLKLTSFIIIHFSIFYYEEVDVVVVVVAVISQCVFRRLRINDNFFAEKLELTGLPLRWEPQRPSIQTKRH</sequence>
<dbReference type="PhylomeDB" id="A0A1B0FC78"/>
<feature type="transmembrane region" description="Helical" evidence="8">
    <location>
        <begin position="203"/>
        <end position="226"/>
    </location>
</feature>
<keyword evidence="10" id="KW-1185">Reference proteome</keyword>
<dbReference type="InterPro" id="IPR019358">
    <property type="entry name" value="NEMP_fam"/>
</dbReference>
<evidence type="ECO:0000256" key="4">
    <source>
        <dbReference type="ARBA" id="ARBA00022729"/>
    </source>
</evidence>
<dbReference type="PANTHER" id="PTHR13598">
    <property type="entry name" value="AT07567P-RELATED"/>
    <property type="match status" value="1"/>
</dbReference>
<evidence type="ECO:0000256" key="8">
    <source>
        <dbReference type="SAM" id="Phobius"/>
    </source>
</evidence>
<organism evidence="9 10">
    <name type="scientific">Glossina morsitans morsitans</name>
    <name type="common">Savannah tsetse fly</name>
    <dbReference type="NCBI Taxonomy" id="37546"/>
    <lineage>
        <taxon>Eukaryota</taxon>
        <taxon>Metazoa</taxon>
        <taxon>Ecdysozoa</taxon>
        <taxon>Arthropoda</taxon>
        <taxon>Hexapoda</taxon>
        <taxon>Insecta</taxon>
        <taxon>Pterygota</taxon>
        <taxon>Neoptera</taxon>
        <taxon>Endopterygota</taxon>
        <taxon>Diptera</taxon>
        <taxon>Brachycera</taxon>
        <taxon>Muscomorpha</taxon>
        <taxon>Hippoboscoidea</taxon>
        <taxon>Glossinidae</taxon>
        <taxon>Glossina</taxon>
    </lineage>
</organism>
<comment type="subcellular location">
    <subcellularLocation>
        <location evidence="1">Nucleus inner membrane</location>
        <topology evidence="1">Multi-pass membrane protein</topology>
        <orientation evidence="1">Nucleoplasmic side</orientation>
    </subcellularLocation>
</comment>
<keyword evidence="5 8" id="KW-1133">Transmembrane helix</keyword>
<evidence type="ECO:0000256" key="3">
    <source>
        <dbReference type="ARBA" id="ARBA00022692"/>
    </source>
</evidence>
<dbReference type="Pfam" id="PF10225">
    <property type="entry name" value="NEMP"/>
    <property type="match status" value="1"/>
</dbReference>
<evidence type="ECO:0000313" key="9">
    <source>
        <dbReference type="EnsemblMetazoa" id="GMOY001165-PA"/>
    </source>
</evidence>
<proteinExistence type="inferred from homology"/>
<protein>
    <submittedName>
        <fullName evidence="9">Uncharacterized protein</fullName>
    </submittedName>
</protein>
<keyword evidence="6 8" id="KW-0472">Membrane</keyword>
<evidence type="ECO:0000256" key="2">
    <source>
        <dbReference type="ARBA" id="ARBA00005748"/>
    </source>
</evidence>
<keyword evidence="7" id="KW-0539">Nucleus</keyword>
<comment type="similarity">
    <text evidence="2">Belongs to the NEMP family.</text>
</comment>
<dbReference type="Proteomes" id="UP000092444">
    <property type="component" value="Unassembled WGS sequence"/>
</dbReference>
<keyword evidence="4" id="KW-0732">Signal</keyword>